<feature type="coiled-coil region" evidence="6">
    <location>
        <begin position="101"/>
        <end position="128"/>
    </location>
</feature>
<comment type="subcellular location">
    <subcellularLocation>
        <location evidence="1">Cytoplasm</location>
        <location evidence="1">Cytoskeleton</location>
    </subcellularLocation>
</comment>
<dbReference type="CDD" id="cd00174">
    <property type="entry name" value="SH3"/>
    <property type="match status" value="1"/>
</dbReference>
<organism evidence="11 12">
    <name type="scientific">Smittium culicis</name>
    <dbReference type="NCBI Taxonomy" id="133412"/>
    <lineage>
        <taxon>Eukaryota</taxon>
        <taxon>Fungi</taxon>
        <taxon>Fungi incertae sedis</taxon>
        <taxon>Zoopagomycota</taxon>
        <taxon>Kickxellomycotina</taxon>
        <taxon>Harpellomycetes</taxon>
        <taxon>Harpellales</taxon>
        <taxon>Legeriomycetaceae</taxon>
        <taxon>Smittium</taxon>
    </lineage>
</organism>
<dbReference type="Gene3D" id="1.20.1270.60">
    <property type="entry name" value="Arfaptin homology (AH) domain/BAR domain"/>
    <property type="match status" value="2"/>
</dbReference>
<dbReference type="InterPro" id="IPR027267">
    <property type="entry name" value="AH/BAR_dom_sf"/>
</dbReference>
<dbReference type="InterPro" id="IPR001452">
    <property type="entry name" value="SH3_domain"/>
</dbReference>
<dbReference type="PROSITE" id="PS51021">
    <property type="entry name" value="BAR"/>
    <property type="match status" value="1"/>
</dbReference>
<reference evidence="12" key="2">
    <citation type="submission" date="2017-01" db="EMBL/GenBank/DDBJ databases">
        <authorList>
            <person name="Wang Y."/>
            <person name="White M."/>
            <person name="Kvist S."/>
            <person name="Moncalvo J.-M."/>
        </authorList>
    </citation>
    <scope>NUCLEOTIDE SEQUENCE [LARGE SCALE GENOMIC DNA]</scope>
    <source>
        <strain evidence="12">ID-206-W2</strain>
    </source>
</reference>
<evidence type="ECO:0000256" key="4">
    <source>
        <dbReference type="ARBA" id="ARBA00023212"/>
    </source>
</evidence>
<dbReference type="GO" id="GO:0015629">
    <property type="term" value="C:actin cytoskeleton"/>
    <property type="evidence" value="ECO:0007669"/>
    <property type="project" value="TreeGrafter"/>
</dbReference>
<proteinExistence type="predicted"/>
<feature type="compositionally biased region" description="Low complexity" evidence="7">
    <location>
        <begin position="219"/>
        <end position="230"/>
    </location>
</feature>
<dbReference type="Gene3D" id="2.30.30.40">
    <property type="entry name" value="SH3 Domains"/>
    <property type="match status" value="1"/>
</dbReference>
<evidence type="ECO:0000313" key="10">
    <source>
        <dbReference type="EMBL" id="OMJ07605.1"/>
    </source>
</evidence>
<dbReference type="SUPFAM" id="SSF50044">
    <property type="entry name" value="SH3-domain"/>
    <property type="match status" value="1"/>
</dbReference>
<evidence type="ECO:0000259" key="9">
    <source>
        <dbReference type="PROSITE" id="PS51021"/>
    </source>
</evidence>
<keyword evidence="3" id="KW-0963">Cytoplasm</keyword>
<feature type="region of interest" description="Disordered" evidence="7">
    <location>
        <begin position="190"/>
        <end position="281"/>
    </location>
</feature>
<feature type="region of interest" description="Disordered" evidence="7">
    <location>
        <begin position="357"/>
        <end position="432"/>
    </location>
</feature>
<dbReference type="EMBL" id="LSSM01007559">
    <property type="protein sequence ID" value="OMJ07825.1"/>
    <property type="molecule type" value="Genomic_DNA"/>
</dbReference>
<dbReference type="SMART" id="SM00721">
    <property type="entry name" value="BAR"/>
    <property type="match status" value="1"/>
</dbReference>
<dbReference type="PANTHER" id="PTHR47174">
    <property type="entry name" value="BRIDGING INTEGRATOR 3"/>
    <property type="match status" value="1"/>
</dbReference>
<dbReference type="GO" id="GO:0051666">
    <property type="term" value="P:actin cortical patch localization"/>
    <property type="evidence" value="ECO:0007669"/>
    <property type="project" value="InterPro"/>
</dbReference>
<dbReference type="InterPro" id="IPR046982">
    <property type="entry name" value="BIN3/RVS161-like"/>
</dbReference>
<dbReference type="Pfam" id="PF00018">
    <property type="entry name" value="SH3_1"/>
    <property type="match status" value="1"/>
</dbReference>
<feature type="compositionally biased region" description="Polar residues" evidence="7">
    <location>
        <begin position="539"/>
        <end position="548"/>
    </location>
</feature>
<evidence type="ECO:0000256" key="6">
    <source>
        <dbReference type="SAM" id="Coils"/>
    </source>
</evidence>
<dbReference type="GO" id="GO:0005737">
    <property type="term" value="C:cytoplasm"/>
    <property type="evidence" value="ECO:0007669"/>
    <property type="project" value="InterPro"/>
</dbReference>
<dbReference type="AlphaFoldDB" id="A0A1R1WZM8"/>
<sequence>MASTIRKNIGKLGQWTGEKLGKEEKTELPELFKSLMAETEFKKTGRVLRNMGNAELVINSSQTNFISSTKEDFVTSLERQLDSFKEFSKLQKKFDSRRLDYDAKSNKLNRLKKESSVVEDECRTAQAKYEDSYDDIVSKMLAFQDSENESLQSLYKFYQAQLQFHRQAVESLEALETIFSESSARAPAIERYPNMKMKNQRNDDRGFQDFDSGYSTPRNNSIVNPNNSIPYSTSAQNFQNSHSSHDQSQLGNNSSTEGSYLKGTPSRRAPPPPPPKALRAPSKILRKALYDFVGVDPGELPLHVGDVVQVDNKIDDGWWSGTILSSSVDISVSRQGIFPVAYTEDYDEPVDAYIKSQNNSETSSNHHQSPSAIENTRTPSYASTGSLSRSATVSRLRSSPSNNVINDSGSYFQKNNSTINNPSYDDSHNQNQNSFQKHQFNAENSYKSNVDLQYFNNKTTISPKTLTRNATNPSLNSYNILPSTRTVSQNSQPPPIPATKSFSYRQPQSEDIGSYRTFHQTSSSNSNSNISKNFGNNSPFVTNSNNQPSTQQSFGPCSNCGCDDYEPNVFKKGSCNNCFHKH</sequence>
<dbReference type="EMBL" id="LSSM01007617">
    <property type="protein sequence ID" value="OMJ07605.1"/>
    <property type="molecule type" value="Genomic_DNA"/>
</dbReference>
<dbReference type="PANTHER" id="PTHR47174:SF3">
    <property type="entry name" value="BRIDGING INTEGRATOR 3"/>
    <property type="match status" value="1"/>
</dbReference>
<dbReference type="InterPro" id="IPR004148">
    <property type="entry name" value="BAR_dom"/>
</dbReference>
<dbReference type="SUPFAM" id="SSF103657">
    <property type="entry name" value="BAR/IMD domain-like"/>
    <property type="match status" value="1"/>
</dbReference>
<feature type="domain" description="SH3" evidence="8">
    <location>
        <begin position="281"/>
        <end position="348"/>
    </location>
</feature>
<dbReference type="Pfam" id="PF03114">
    <property type="entry name" value="BAR"/>
    <property type="match status" value="1"/>
</dbReference>
<evidence type="ECO:0000256" key="1">
    <source>
        <dbReference type="ARBA" id="ARBA00004245"/>
    </source>
</evidence>
<feature type="compositionally biased region" description="Polar residues" evidence="7">
    <location>
        <begin position="500"/>
        <end position="521"/>
    </location>
</feature>
<evidence type="ECO:0000256" key="2">
    <source>
        <dbReference type="ARBA" id="ARBA00022443"/>
    </source>
</evidence>
<name>A0A1R1WZM8_9FUNG</name>
<evidence type="ECO:0000259" key="8">
    <source>
        <dbReference type="PROSITE" id="PS50002"/>
    </source>
</evidence>
<keyword evidence="4" id="KW-0206">Cytoskeleton</keyword>
<evidence type="ECO:0000313" key="12">
    <source>
        <dbReference type="Proteomes" id="UP000187429"/>
    </source>
</evidence>
<feature type="region of interest" description="Disordered" evidence="7">
    <location>
        <begin position="463"/>
        <end position="548"/>
    </location>
</feature>
<dbReference type="InterPro" id="IPR036028">
    <property type="entry name" value="SH3-like_dom_sf"/>
</dbReference>
<evidence type="ECO:0000256" key="3">
    <source>
        <dbReference type="ARBA" id="ARBA00022490"/>
    </source>
</evidence>
<dbReference type="OrthoDB" id="14167at2759"/>
<gene>
    <name evidence="11" type="ORF">AYI69_g11314</name>
    <name evidence="10" type="ORF">AYI69_g11401</name>
</gene>
<dbReference type="PROSITE" id="PS50002">
    <property type="entry name" value="SH3"/>
    <property type="match status" value="1"/>
</dbReference>
<dbReference type="SMART" id="SM00326">
    <property type="entry name" value="SH3"/>
    <property type="match status" value="1"/>
</dbReference>
<protein>
    <submittedName>
        <fullName evidence="11">Meiotically up-regulated protein</fullName>
    </submittedName>
</protein>
<keyword evidence="6" id="KW-0175">Coiled coil</keyword>
<evidence type="ECO:0000313" key="11">
    <source>
        <dbReference type="EMBL" id="OMJ07825.1"/>
    </source>
</evidence>
<reference evidence="11" key="1">
    <citation type="submission" date="2017-01" db="EMBL/GenBank/DDBJ databases">
        <authorList>
            <person name="Mah S.A."/>
            <person name="Swanson W.J."/>
            <person name="Moy G.W."/>
            <person name="Vacquier V.D."/>
        </authorList>
    </citation>
    <scope>NUCLEOTIDE SEQUENCE [LARGE SCALE GENOMIC DNA]</scope>
    <source>
        <strain evidence="11">ID-206-W2</strain>
    </source>
</reference>
<evidence type="ECO:0000256" key="7">
    <source>
        <dbReference type="SAM" id="MobiDB-lite"/>
    </source>
</evidence>
<feature type="compositionally biased region" description="Low complexity" evidence="7">
    <location>
        <begin position="522"/>
        <end position="538"/>
    </location>
</feature>
<feature type="compositionally biased region" description="Polar residues" evidence="7">
    <location>
        <begin position="231"/>
        <end position="258"/>
    </location>
</feature>
<evidence type="ECO:0000256" key="5">
    <source>
        <dbReference type="PROSITE-ProRule" id="PRU00192"/>
    </source>
</evidence>
<keyword evidence="2 5" id="KW-0728">SH3 domain</keyword>
<feature type="compositionally biased region" description="Polar residues" evidence="7">
    <location>
        <begin position="463"/>
        <end position="491"/>
    </location>
</feature>
<dbReference type="GO" id="GO:0006897">
    <property type="term" value="P:endocytosis"/>
    <property type="evidence" value="ECO:0007669"/>
    <property type="project" value="InterPro"/>
</dbReference>
<feature type="domain" description="BAR" evidence="9">
    <location>
        <begin position="1"/>
        <end position="188"/>
    </location>
</feature>
<comment type="caution">
    <text evidence="11">The sequence shown here is derived from an EMBL/GenBank/DDBJ whole genome shotgun (WGS) entry which is preliminary data.</text>
</comment>
<accession>A0A1R1WZM8</accession>
<keyword evidence="12" id="KW-1185">Reference proteome</keyword>
<dbReference type="Proteomes" id="UP000187429">
    <property type="component" value="Unassembled WGS sequence"/>
</dbReference>